<comment type="similarity">
    <text evidence="1 2">Belongs to the DTD family.</text>
</comment>
<gene>
    <name evidence="2" type="primary">dtd</name>
    <name evidence="3" type="ORF">A2531_04125</name>
</gene>
<feature type="short sequence motif" description="Gly-cisPro motif, important for rejection of L-amino acids" evidence="2">
    <location>
        <begin position="137"/>
        <end position="138"/>
    </location>
</feature>
<dbReference type="GO" id="GO:0051500">
    <property type="term" value="F:D-tyrosyl-tRNA(Tyr) deacylase activity"/>
    <property type="evidence" value="ECO:0007669"/>
    <property type="project" value="TreeGrafter"/>
</dbReference>
<dbReference type="CDD" id="cd00563">
    <property type="entry name" value="Dtyr_deacylase"/>
    <property type="match status" value="1"/>
</dbReference>
<protein>
    <recommendedName>
        <fullName evidence="2">D-aminoacyl-tRNA deacylase</fullName>
        <shortName evidence="2">DTD</shortName>
        <ecNumber evidence="2">3.1.1.96</ecNumber>
    </recommendedName>
    <alternativeName>
        <fullName evidence="2">Gly-tRNA(Ala) deacylase</fullName>
        <ecNumber evidence="2">3.1.1.-</ecNumber>
    </alternativeName>
</protein>
<dbReference type="PANTHER" id="PTHR10472">
    <property type="entry name" value="D-TYROSYL-TRNA TYR DEACYLASE"/>
    <property type="match status" value="1"/>
</dbReference>
<organism evidence="3 4">
    <name type="scientific">Candidatus Falkowbacteria bacterium RIFOXYD2_FULL_34_120</name>
    <dbReference type="NCBI Taxonomy" id="1798007"/>
    <lineage>
        <taxon>Bacteria</taxon>
        <taxon>Candidatus Falkowiibacteriota</taxon>
    </lineage>
</organism>
<dbReference type="NCBIfam" id="TIGR00256">
    <property type="entry name" value="D-aminoacyl-tRNA deacylase"/>
    <property type="match status" value="1"/>
</dbReference>
<dbReference type="Gene3D" id="3.50.80.10">
    <property type="entry name" value="D-tyrosyl-tRNA(Tyr) deacylase"/>
    <property type="match status" value="1"/>
</dbReference>
<comment type="catalytic activity">
    <reaction evidence="2">
        <text>glycyl-tRNA(Ala) + H2O = tRNA(Ala) + glycine + H(+)</text>
        <dbReference type="Rhea" id="RHEA:53744"/>
        <dbReference type="Rhea" id="RHEA-COMP:9657"/>
        <dbReference type="Rhea" id="RHEA-COMP:13640"/>
        <dbReference type="ChEBI" id="CHEBI:15377"/>
        <dbReference type="ChEBI" id="CHEBI:15378"/>
        <dbReference type="ChEBI" id="CHEBI:57305"/>
        <dbReference type="ChEBI" id="CHEBI:78442"/>
        <dbReference type="ChEBI" id="CHEBI:78522"/>
    </reaction>
</comment>
<sequence length="145" mass="16164">MRAVIQRVIQASVSVDGKAVGKIDHGFMVLFAVHNDDTEEKLEKMANKIINLRIFEDEEGKMNKSLLGAKGALLIVSQFTLYGNSKKGNRPSFIDSASPERAKKMYDSFINILKNKNIHVETGIFGVRMQIELINDGPTTLIIDI</sequence>
<keyword evidence="2" id="KW-0963">Cytoplasm</keyword>
<dbReference type="Proteomes" id="UP000177579">
    <property type="component" value="Unassembled WGS sequence"/>
</dbReference>
<dbReference type="PANTHER" id="PTHR10472:SF5">
    <property type="entry name" value="D-AMINOACYL-TRNA DEACYLASE 1"/>
    <property type="match status" value="1"/>
</dbReference>
<dbReference type="EC" id="3.1.1.-" evidence="2"/>
<dbReference type="InterPro" id="IPR003732">
    <property type="entry name" value="Daa-tRNA_deacyls_DTD"/>
</dbReference>
<comment type="function">
    <text evidence="2">An aminoacyl-tRNA editing enzyme that deacylates mischarged D-aminoacyl-tRNAs. Also deacylates mischarged glycyl-tRNA(Ala), protecting cells against glycine mischarging by AlaRS. Acts via tRNA-based rather than protein-based catalysis; rejects L-amino acids rather than detecting D-amino acids in the active site. By recycling D-aminoacyl-tRNA to D-amino acids and free tRNA molecules, this enzyme counteracts the toxicity associated with the formation of D-aminoacyl-tRNA entities in vivo and helps enforce protein L-homochirality.</text>
</comment>
<dbReference type="SUPFAM" id="SSF69500">
    <property type="entry name" value="DTD-like"/>
    <property type="match status" value="1"/>
</dbReference>
<keyword evidence="2" id="KW-0694">RNA-binding</keyword>
<evidence type="ECO:0000313" key="3">
    <source>
        <dbReference type="EMBL" id="OGF40923.1"/>
    </source>
</evidence>
<comment type="catalytic activity">
    <reaction evidence="2">
        <text>a D-aminoacyl-tRNA + H2O = a tRNA + a D-alpha-amino acid + H(+)</text>
        <dbReference type="Rhea" id="RHEA:13953"/>
        <dbReference type="Rhea" id="RHEA-COMP:10123"/>
        <dbReference type="Rhea" id="RHEA-COMP:10124"/>
        <dbReference type="ChEBI" id="CHEBI:15377"/>
        <dbReference type="ChEBI" id="CHEBI:15378"/>
        <dbReference type="ChEBI" id="CHEBI:59871"/>
        <dbReference type="ChEBI" id="CHEBI:78442"/>
        <dbReference type="ChEBI" id="CHEBI:79333"/>
        <dbReference type="EC" id="3.1.1.96"/>
    </reaction>
</comment>
<comment type="caution">
    <text evidence="3">The sequence shown here is derived from an EMBL/GenBank/DDBJ whole genome shotgun (WGS) entry which is preliminary data.</text>
</comment>
<reference evidence="3 4" key="1">
    <citation type="journal article" date="2016" name="Nat. Commun.">
        <title>Thousands of microbial genomes shed light on interconnected biogeochemical processes in an aquifer system.</title>
        <authorList>
            <person name="Anantharaman K."/>
            <person name="Brown C.T."/>
            <person name="Hug L.A."/>
            <person name="Sharon I."/>
            <person name="Castelle C.J."/>
            <person name="Probst A.J."/>
            <person name="Thomas B.C."/>
            <person name="Singh A."/>
            <person name="Wilkins M.J."/>
            <person name="Karaoz U."/>
            <person name="Brodie E.L."/>
            <person name="Williams K.H."/>
            <person name="Hubbard S.S."/>
            <person name="Banfield J.F."/>
        </authorList>
    </citation>
    <scope>NUCLEOTIDE SEQUENCE [LARGE SCALE GENOMIC DNA]</scope>
</reference>
<comment type="domain">
    <text evidence="2">A Gly-cisPro motif from one monomer fits into the active site of the other monomer to allow specific chiral rejection of L-amino acids.</text>
</comment>
<proteinExistence type="inferred from homology"/>
<dbReference type="EC" id="3.1.1.96" evidence="2"/>
<dbReference type="AlphaFoldDB" id="A0A1F5TPN4"/>
<dbReference type="GO" id="GO:0106026">
    <property type="term" value="F:Gly-tRNA(Ala) deacylase activity"/>
    <property type="evidence" value="ECO:0007669"/>
    <property type="project" value="UniProtKB-UniRule"/>
</dbReference>
<comment type="subunit">
    <text evidence="2">Homodimer.</text>
</comment>
<accession>A0A1F5TPN4</accession>
<evidence type="ECO:0000313" key="4">
    <source>
        <dbReference type="Proteomes" id="UP000177579"/>
    </source>
</evidence>
<dbReference type="GO" id="GO:0000049">
    <property type="term" value="F:tRNA binding"/>
    <property type="evidence" value="ECO:0007669"/>
    <property type="project" value="UniProtKB-UniRule"/>
</dbReference>
<dbReference type="FunFam" id="3.50.80.10:FF:000001">
    <property type="entry name" value="D-aminoacyl-tRNA deacylase"/>
    <property type="match status" value="1"/>
</dbReference>
<dbReference type="GO" id="GO:0043908">
    <property type="term" value="F:Ser(Gly)-tRNA(Ala) hydrolase activity"/>
    <property type="evidence" value="ECO:0007669"/>
    <property type="project" value="UniProtKB-UniRule"/>
</dbReference>
<dbReference type="GO" id="GO:0005737">
    <property type="term" value="C:cytoplasm"/>
    <property type="evidence" value="ECO:0007669"/>
    <property type="project" value="UniProtKB-SubCell"/>
</dbReference>
<evidence type="ECO:0000256" key="1">
    <source>
        <dbReference type="ARBA" id="ARBA00009673"/>
    </source>
</evidence>
<evidence type="ECO:0000256" key="2">
    <source>
        <dbReference type="HAMAP-Rule" id="MF_00518"/>
    </source>
</evidence>
<dbReference type="EMBL" id="MFGO01000018">
    <property type="protein sequence ID" value="OGF40923.1"/>
    <property type="molecule type" value="Genomic_DNA"/>
</dbReference>
<keyword evidence="2" id="KW-0378">Hydrolase</keyword>
<dbReference type="GO" id="GO:0019478">
    <property type="term" value="P:D-amino acid catabolic process"/>
    <property type="evidence" value="ECO:0007669"/>
    <property type="project" value="UniProtKB-UniRule"/>
</dbReference>
<dbReference type="HAMAP" id="MF_00518">
    <property type="entry name" value="Deacylase_Dtd"/>
    <property type="match status" value="1"/>
</dbReference>
<name>A0A1F5TPN4_9BACT</name>
<comment type="subcellular location">
    <subcellularLocation>
        <location evidence="2">Cytoplasm</location>
    </subcellularLocation>
</comment>
<dbReference type="InterPro" id="IPR023509">
    <property type="entry name" value="DTD-like_sf"/>
</dbReference>
<dbReference type="Pfam" id="PF02580">
    <property type="entry name" value="Tyr_Deacylase"/>
    <property type="match status" value="1"/>
</dbReference>
<keyword evidence="2" id="KW-0820">tRNA-binding</keyword>